<dbReference type="RefSeq" id="WP_237486285.1">
    <property type="nucleotide sequence ID" value="NZ_CAKLCM010000003.1"/>
</dbReference>
<evidence type="ECO:0000313" key="2">
    <source>
        <dbReference type="EMBL" id="CAH0529707.1"/>
    </source>
</evidence>
<reference evidence="2" key="1">
    <citation type="submission" date="2021-12" db="EMBL/GenBank/DDBJ databases">
        <authorList>
            <person name="Rodrigo-Torres L."/>
            <person name="Arahal R. D."/>
            <person name="Lucena T."/>
        </authorList>
    </citation>
    <scope>NUCLEOTIDE SEQUENCE</scope>
    <source>
        <strain evidence="2">CECT 8226</strain>
    </source>
</reference>
<comment type="caution">
    <text evidence="2">The sequence shown here is derived from an EMBL/GenBank/DDBJ whole genome shotgun (WGS) entry which is preliminary data.</text>
</comment>
<organism evidence="2 3">
    <name type="scientific">Vibrio hippocampi</name>
    <dbReference type="NCBI Taxonomy" id="654686"/>
    <lineage>
        <taxon>Bacteria</taxon>
        <taxon>Pseudomonadati</taxon>
        <taxon>Pseudomonadota</taxon>
        <taxon>Gammaproteobacteria</taxon>
        <taxon>Vibrionales</taxon>
        <taxon>Vibrionaceae</taxon>
        <taxon>Vibrio</taxon>
    </lineage>
</organism>
<accession>A0ABM8ZME5</accession>
<dbReference type="EMBL" id="CAKLCM010000003">
    <property type="protein sequence ID" value="CAH0529707.1"/>
    <property type="molecule type" value="Genomic_DNA"/>
</dbReference>
<evidence type="ECO:0000313" key="3">
    <source>
        <dbReference type="Proteomes" id="UP000838160"/>
    </source>
</evidence>
<keyword evidence="3" id="KW-1185">Reference proteome</keyword>
<feature type="chain" id="PRO_5046454733" evidence="1">
    <location>
        <begin position="29"/>
        <end position="139"/>
    </location>
</feature>
<name>A0ABM8ZME5_9VIBR</name>
<evidence type="ECO:0000256" key="1">
    <source>
        <dbReference type="SAM" id="SignalP"/>
    </source>
</evidence>
<dbReference type="Proteomes" id="UP000838160">
    <property type="component" value="Unassembled WGS sequence"/>
</dbReference>
<proteinExistence type="predicted"/>
<keyword evidence="1" id="KW-0732">Signal</keyword>
<sequence length="139" mass="15015">MKSLVLATLSTLAMTSGLTLFTASTADAAPNQKQKSIVVKSKTPNKVKRNVVIKPTSKQHSAKPRYRAPVKRVYVGKPYRGSLSYWAHPIASAIAFAILIDATTGDLQDDKGNNVVVLGDGGEVKHTYQQDGTVYIITE</sequence>
<gene>
    <name evidence="2" type="ORF">VHP8226_03462</name>
</gene>
<feature type="signal peptide" evidence="1">
    <location>
        <begin position="1"/>
        <end position="28"/>
    </location>
</feature>
<protein>
    <submittedName>
        <fullName evidence="2">Uncharacterized protein</fullName>
    </submittedName>
</protein>